<dbReference type="PROSITE" id="PS00198">
    <property type="entry name" value="4FE4S_FER_1"/>
    <property type="match status" value="5"/>
</dbReference>
<evidence type="ECO:0000313" key="4">
    <source>
        <dbReference type="Proteomes" id="UP000509594"/>
    </source>
</evidence>
<dbReference type="Gene3D" id="3.30.70.3270">
    <property type="match status" value="1"/>
</dbReference>
<feature type="domain" description="4Fe-4S ferredoxin-type" evidence="2">
    <location>
        <begin position="119"/>
        <end position="148"/>
    </location>
</feature>
<proteinExistence type="predicted"/>
<name>A0A7D5I0X1_9EURY</name>
<dbReference type="PANTHER" id="PTHR43193">
    <property type="match status" value="1"/>
</dbReference>
<dbReference type="Gene3D" id="3.30.70.20">
    <property type="match status" value="4"/>
</dbReference>
<dbReference type="GeneID" id="55821543"/>
<dbReference type="GO" id="GO:0016491">
    <property type="term" value="F:oxidoreductase activity"/>
    <property type="evidence" value="ECO:0007669"/>
    <property type="project" value="UniProtKB-ARBA"/>
</dbReference>
<dbReference type="KEGG" id="mzi:HWN40_07670"/>
<feature type="domain" description="4Fe-4S ferredoxin-type" evidence="2">
    <location>
        <begin position="77"/>
        <end position="106"/>
    </location>
</feature>
<dbReference type="AlphaFoldDB" id="A0A7D5I0X1"/>
<evidence type="ECO:0000256" key="1">
    <source>
        <dbReference type="SAM" id="MobiDB-lite"/>
    </source>
</evidence>
<evidence type="ECO:0000313" key="3">
    <source>
        <dbReference type="EMBL" id="QLC50126.1"/>
    </source>
</evidence>
<dbReference type="PROSITE" id="PS51379">
    <property type="entry name" value="4FE4S_FER_2"/>
    <property type="match status" value="8"/>
</dbReference>
<feature type="domain" description="4Fe-4S ferredoxin-type" evidence="2">
    <location>
        <begin position="241"/>
        <end position="270"/>
    </location>
</feature>
<dbReference type="RefSeq" id="WP_176965182.1">
    <property type="nucleotide sequence ID" value="NZ_CP058215.1"/>
</dbReference>
<dbReference type="Pfam" id="PF13237">
    <property type="entry name" value="Fer4_10"/>
    <property type="match status" value="1"/>
</dbReference>
<feature type="region of interest" description="Disordered" evidence="1">
    <location>
        <begin position="423"/>
        <end position="444"/>
    </location>
</feature>
<dbReference type="OrthoDB" id="23833at2157"/>
<dbReference type="Pfam" id="PF12838">
    <property type="entry name" value="Fer4_7"/>
    <property type="match status" value="3"/>
</dbReference>
<feature type="domain" description="4Fe-4S ferredoxin-type" evidence="2">
    <location>
        <begin position="310"/>
        <end position="339"/>
    </location>
</feature>
<feature type="domain" description="4Fe-4S ferredoxin-type" evidence="2">
    <location>
        <begin position="202"/>
        <end position="231"/>
    </location>
</feature>
<protein>
    <submittedName>
        <fullName evidence="3">4Fe-4S binding protein</fullName>
    </submittedName>
</protein>
<gene>
    <name evidence="3" type="ORF">HWN40_07670</name>
</gene>
<organism evidence="3 4">
    <name type="scientific">Methanolobus zinderi</name>
    <dbReference type="NCBI Taxonomy" id="536044"/>
    <lineage>
        <taxon>Archaea</taxon>
        <taxon>Methanobacteriati</taxon>
        <taxon>Methanobacteriota</taxon>
        <taxon>Stenosarchaea group</taxon>
        <taxon>Methanomicrobia</taxon>
        <taxon>Methanosarcinales</taxon>
        <taxon>Methanosarcinaceae</taxon>
        <taxon>Methanolobus</taxon>
    </lineage>
</organism>
<keyword evidence="4" id="KW-1185">Reference proteome</keyword>
<sequence>MTEKREDNCEEDSLTVIREMDVEDTHFIYKLITDESVKFLDYDYKRCIGCGLCVGLCPTKALELGPMQEISTGLDAPPVTLDLDKCTFCSMCASFCPVKAFKMTSEGDFPEHEKFPEFDSYVRMNEKCLPCALCKASCPEDAIDVEFTFPKKEEIALFKEDAEGEIEIDTDKCNFCGLCAEFCDAFLLIEKEPTPTDPTPFELLLVDEDKCDYCVLCQDLCPEDAITVKGEKRGEAPQIEGNVTVDDDKCTRCTWCQVVCPYEAVDLRKPFEGELRLVDANINKCDPQGCHGCFNVCPSHLWYVPEDGDAKIAVKEDYCIYCGACVNACPKDVMTVSRSEVAHTEIPDSPWADQWRDAVDSMITGKRKLPDTSRTLEVGKEAPREHVEVEFPEVDGSLLKLAKERIEKARPVLTSPKIRKMLESKPASEVREEFSKRTGSEDEQ</sequence>
<dbReference type="SUPFAM" id="SSF54862">
    <property type="entry name" value="4Fe-4S ferredoxins"/>
    <property type="match status" value="2"/>
</dbReference>
<feature type="domain" description="4Fe-4S ferredoxin-type" evidence="2">
    <location>
        <begin position="276"/>
        <end position="307"/>
    </location>
</feature>
<dbReference type="Proteomes" id="UP000509594">
    <property type="component" value="Chromosome"/>
</dbReference>
<accession>A0A7D5I0X1</accession>
<feature type="domain" description="4Fe-4S ferredoxin-type" evidence="2">
    <location>
        <begin position="38"/>
        <end position="67"/>
    </location>
</feature>
<evidence type="ECO:0000259" key="2">
    <source>
        <dbReference type="PROSITE" id="PS51379"/>
    </source>
</evidence>
<dbReference type="InterPro" id="IPR017896">
    <property type="entry name" value="4Fe4S_Fe-S-bd"/>
</dbReference>
<feature type="domain" description="4Fe-4S ferredoxin-type" evidence="2">
    <location>
        <begin position="164"/>
        <end position="194"/>
    </location>
</feature>
<dbReference type="InterPro" id="IPR017900">
    <property type="entry name" value="4Fe4S_Fe_S_CS"/>
</dbReference>
<dbReference type="PANTHER" id="PTHR43193:SF2">
    <property type="entry name" value="POLYFERREDOXIN PROTEIN FWDF"/>
    <property type="match status" value="1"/>
</dbReference>
<dbReference type="CDD" id="cd10549">
    <property type="entry name" value="MtMvhB_like"/>
    <property type="match status" value="2"/>
</dbReference>
<reference evidence="3 4" key="1">
    <citation type="submission" date="2020-06" db="EMBL/GenBank/DDBJ databases">
        <title>Methanolobus halotolerans sp. nov., isolated from a saline lake Tus in Siberia.</title>
        <authorList>
            <person name="Shen Y."/>
            <person name="Chen S.-C."/>
            <person name="Lai M.-C."/>
            <person name="Huang H.-H."/>
            <person name="Chiu H.-H."/>
            <person name="Tang S.-L."/>
            <person name="Rogozin D.Y."/>
            <person name="Degermendzhy A.G."/>
        </authorList>
    </citation>
    <scope>NUCLEOTIDE SEQUENCE [LARGE SCALE GENOMIC DNA]</scope>
    <source>
        <strain evidence="3 4">DSM 21339</strain>
    </source>
</reference>
<dbReference type="InterPro" id="IPR052977">
    <property type="entry name" value="Polyferredoxin-like_ET"/>
</dbReference>
<dbReference type="EMBL" id="CP058215">
    <property type="protein sequence ID" value="QLC50126.1"/>
    <property type="molecule type" value="Genomic_DNA"/>
</dbReference>